<evidence type="ECO:0000256" key="1">
    <source>
        <dbReference type="SAM" id="MobiDB-lite"/>
    </source>
</evidence>
<sequence>MKEHSRNIHHFLHSRSEELQASRFSDHHRSSSSQTPPGHIHKQEVIDTQMKEANHLCEPQKNSRTTLPETADIKKNVMVLETPKPVRAPELYTRTP</sequence>
<proteinExistence type="predicted"/>
<reference evidence="3" key="2">
    <citation type="submission" date="2019-10" db="EMBL/GenBank/DDBJ databases">
        <title>A de novo genome assembly of a pear dwarfing rootstock.</title>
        <authorList>
            <person name="Wang F."/>
            <person name="Wang J."/>
            <person name="Li S."/>
            <person name="Zhang Y."/>
            <person name="Fang M."/>
            <person name="Ma L."/>
            <person name="Zhao Y."/>
            <person name="Jiang S."/>
        </authorList>
    </citation>
    <scope>NUCLEOTIDE SEQUENCE [LARGE SCALE GENOMIC DNA]</scope>
</reference>
<dbReference type="AlphaFoldDB" id="A0A5N5G7T2"/>
<comment type="caution">
    <text evidence="2">The sequence shown here is derived from an EMBL/GenBank/DDBJ whole genome shotgun (WGS) entry which is preliminary data.</text>
</comment>
<feature type="region of interest" description="Disordered" evidence="1">
    <location>
        <begin position="1"/>
        <end position="50"/>
    </location>
</feature>
<gene>
    <name evidence="2" type="ORF">D8674_019360</name>
</gene>
<dbReference type="EMBL" id="SMOL01000487">
    <property type="protein sequence ID" value="KAB2611328.1"/>
    <property type="molecule type" value="Genomic_DNA"/>
</dbReference>
<reference evidence="2 3" key="3">
    <citation type="submission" date="2019-11" db="EMBL/GenBank/DDBJ databases">
        <title>A de novo genome assembly of a pear dwarfing rootstock.</title>
        <authorList>
            <person name="Wang F."/>
            <person name="Wang J."/>
            <person name="Li S."/>
            <person name="Zhang Y."/>
            <person name="Fang M."/>
            <person name="Ma L."/>
            <person name="Zhao Y."/>
            <person name="Jiang S."/>
        </authorList>
    </citation>
    <scope>NUCLEOTIDE SEQUENCE [LARGE SCALE GENOMIC DNA]</scope>
    <source>
        <strain evidence="2">S2</strain>
        <tissue evidence="2">Leaf</tissue>
    </source>
</reference>
<dbReference type="Proteomes" id="UP000327157">
    <property type="component" value="Chromosome 17"/>
</dbReference>
<name>A0A5N5G7T2_9ROSA</name>
<evidence type="ECO:0000313" key="3">
    <source>
        <dbReference type="Proteomes" id="UP000327157"/>
    </source>
</evidence>
<reference evidence="2 3" key="1">
    <citation type="submission" date="2019-09" db="EMBL/GenBank/DDBJ databases">
        <authorList>
            <person name="Ou C."/>
        </authorList>
    </citation>
    <scope>NUCLEOTIDE SEQUENCE [LARGE SCALE GENOMIC DNA]</scope>
    <source>
        <strain evidence="2">S2</strain>
        <tissue evidence="2">Leaf</tissue>
    </source>
</reference>
<feature type="compositionally biased region" description="Basic and acidic residues" evidence="1">
    <location>
        <begin position="14"/>
        <end position="29"/>
    </location>
</feature>
<accession>A0A5N5G7T2</accession>
<protein>
    <submittedName>
        <fullName evidence="2">Uncharacterized protein</fullName>
    </submittedName>
</protein>
<keyword evidence="3" id="KW-1185">Reference proteome</keyword>
<evidence type="ECO:0000313" key="2">
    <source>
        <dbReference type="EMBL" id="KAB2611328.1"/>
    </source>
</evidence>
<organism evidence="2 3">
    <name type="scientific">Pyrus ussuriensis x Pyrus communis</name>
    <dbReference type="NCBI Taxonomy" id="2448454"/>
    <lineage>
        <taxon>Eukaryota</taxon>
        <taxon>Viridiplantae</taxon>
        <taxon>Streptophyta</taxon>
        <taxon>Embryophyta</taxon>
        <taxon>Tracheophyta</taxon>
        <taxon>Spermatophyta</taxon>
        <taxon>Magnoliopsida</taxon>
        <taxon>eudicotyledons</taxon>
        <taxon>Gunneridae</taxon>
        <taxon>Pentapetalae</taxon>
        <taxon>rosids</taxon>
        <taxon>fabids</taxon>
        <taxon>Rosales</taxon>
        <taxon>Rosaceae</taxon>
        <taxon>Amygdaloideae</taxon>
        <taxon>Maleae</taxon>
        <taxon>Pyrus</taxon>
    </lineage>
</organism>
<feature type="compositionally biased region" description="Basic and acidic residues" evidence="1">
    <location>
        <begin position="41"/>
        <end position="50"/>
    </location>
</feature>